<dbReference type="Proteomes" id="UP000264006">
    <property type="component" value="Chromosome"/>
</dbReference>
<evidence type="ECO:0000313" key="1">
    <source>
        <dbReference type="EMBL" id="AXV07891.1"/>
    </source>
</evidence>
<dbReference type="Pfam" id="PF08309">
    <property type="entry name" value="LVIVD"/>
    <property type="match status" value="2"/>
</dbReference>
<dbReference type="KEGG" id="euz:DVS28_a3216"/>
<proteinExistence type="predicted"/>
<protein>
    <recommendedName>
        <fullName evidence="3">Choice-of-anchor B family protein</fullName>
    </recommendedName>
</protein>
<gene>
    <name evidence="1" type="ORF">DVS28_a3216</name>
</gene>
<dbReference type="AlphaFoldDB" id="A0A346Y094"/>
<organism evidence="1 2">
    <name type="scientific">Euzebya pacifica</name>
    <dbReference type="NCBI Taxonomy" id="1608957"/>
    <lineage>
        <taxon>Bacteria</taxon>
        <taxon>Bacillati</taxon>
        <taxon>Actinomycetota</taxon>
        <taxon>Nitriliruptoria</taxon>
        <taxon>Euzebyales</taxon>
    </lineage>
</organism>
<dbReference type="SUPFAM" id="SSF75011">
    <property type="entry name" value="3-carboxy-cis,cis-mucoante lactonizing enzyme"/>
    <property type="match status" value="1"/>
</dbReference>
<accession>A0A346Y094</accession>
<dbReference type="NCBIfam" id="TIGR04312">
    <property type="entry name" value="choice_anch_B"/>
    <property type="match status" value="1"/>
</dbReference>
<evidence type="ECO:0000313" key="2">
    <source>
        <dbReference type="Proteomes" id="UP000264006"/>
    </source>
</evidence>
<dbReference type="OrthoDB" id="9815940at2"/>
<evidence type="ECO:0008006" key="3">
    <source>
        <dbReference type="Google" id="ProtNLM"/>
    </source>
</evidence>
<reference evidence="1 2" key="1">
    <citation type="submission" date="2018-09" db="EMBL/GenBank/DDBJ databases">
        <title>Complete genome sequence of Euzebya sp. DY32-46 isolated from seawater of Pacific Ocean.</title>
        <authorList>
            <person name="Xu L."/>
            <person name="Wu Y.-H."/>
            <person name="Xu X.-W."/>
        </authorList>
    </citation>
    <scope>NUCLEOTIDE SEQUENCE [LARGE SCALE GENOMIC DNA]</scope>
    <source>
        <strain evidence="1 2">DY32-46</strain>
    </source>
</reference>
<dbReference type="EMBL" id="CP031165">
    <property type="protein sequence ID" value="AXV07891.1"/>
    <property type="molecule type" value="Genomic_DNA"/>
</dbReference>
<dbReference type="InterPro" id="IPR013211">
    <property type="entry name" value="LVIVD"/>
</dbReference>
<keyword evidence="2" id="KW-1185">Reference proteome</keyword>
<dbReference type="PANTHER" id="PTHR38787">
    <property type="entry name" value="REGULATORY P DOMAIN-CONTAINING PROTEIN"/>
    <property type="match status" value="1"/>
</dbReference>
<sequence length="475" mass="50655">MNTNKTNLALLVALVLTVGWSSVSVMQVEPRDLKAEFAFSGVADVSREALEALSTTVVGLPCTTDVGTLPGVSDGNGNVGMSGPYPCTNVGLQALVPLAELGGGAGNDSWGWEDPDSEDPDNPFRVAIMGTGVGTAFVDVSNPTVPVVLGTVAQAGSATTGATGAVWRDIKVNDNHAFIVTERGGGMQVVDLTQLRALRGTPSLDQLDVLTTYTEHDADSNFHNIVINEDTDRAYLVGGTFQGGLHIVDIADPAQPRTIGAFATDGYTHDAQCVVYAGPDDDYNGTNAVDGEPSEICFAYNEDSLTIVDVTDPLATRLINKLDYEREGYTHQGWLTPDHAFAVFNDELDEGPTAALGTRTFMVELQDLDAAYTADDVKIYTHDTVSTDHNLYIRGDLIFEANYNAGLKIFRYTAEGLRNGELDLVGSFDVDPGLDVPAYGGAWNVFPYFDDDTIIVSSLDEGLYVLAFTDPGAPE</sequence>
<name>A0A346Y094_9ACTN</name>
<dbReference type="PANTHER" id="PTHR38787:SF3">
    <property type="entry name" value="REGULATORY P DOMAIN-CONTAINING PROTEIN"/>
    <property type="match status" value="1"/>
</dbReference>
<dbReference type="InterPro" id="IPR027589">
    <property type="entry name" value="Choice_anch_B"/>
</dbReference>
<dbReference type="RefSeq" id="WP_114592317.1">
    <property type="nucleotide sequence ID" value="NZ_CP031165.1"/>
</dbReference>
<dbReference type="GO" id="GO:0005576">
    <property type="term" value="C:extracellular region"/>
    <property type="evidence" value="ECO:0007669"/>
    <property type="project" value="TreeGrafter"/>
</dbReference>